<dbReference type="PROSITE" id="PS51770">
    <property type="entry name" value="HOTDOG_ACOT"/>
    <property type="match status" value="2"/>
</dbReference>
<dbReference type="InterPro" id="IPR029069">
    <property type="entry name" value="HotDog_dom_sf"/>
</dbReference>
<evidence type="ECO:0000256" key="1">
    <source>
        <dbReference type="ARBA" id="ARBA00010458"/>
    </source>
</evidence>
<feature type="domain" description="HotDog ACOT-type" evidence="5">
    <location>
        <begin position="306"/>
        <end position="421"/>
    </location>
</feature>
<name>A0ABR2WTM2_9FUNG</name>
<dbReference type="PANTHER" id="PTHR12655:SF0">
    <property type="entry name" value="ACYL-COENZYME A THIOESTERASE 9, MITOCHONDRIAL"/>
    <property type="match status" value="1"/>
</dbReference>
<keyword evidence="7" id="KW-1185">Reference proteome</keyword>
<protein>
    <recommendedName>
        <fullName evidence="5">HotDog ACOT-type domain-containing protein</fullName>
    </recommendedName>
</protein>
<sequence length="455" mass="51301">MNFSRKSFQLFNNSGLARVSPRRAFHLSSTRLLKACTPTLQALPAEQLKSSANEEKQTSKPVSNSIWDFSVTSTEPWLNILKGANRDSYLDYAPRKVTMKHMNDSAVEVFLPFKSNPQLAEQYINTYGGVRIGKVLEDLDRLAASVAYKHNDDGCGGWQSLIIMTAAVDRIEILKRFDTRHDFKLSGKVIYVGYSSMEILMKIETVPNNPKEGSDTILLARFTMVSRDKKTLKSAQVNPLTVTNDAEKKLFQAGEELKSRKRSSAAESLLKRPPNAQERLVIHDLHLEGLRYAEKGIRPKDMVWMNETLIQSYVFCQPQDRNIQNSIFGGYLMRLAFELGYSNACLFTKGRPRFLALDDISFKSPVAVGSILNLTSKVVYSPGGDDKDFQVSVVADVLDHEQSSKRTTNVFNFTFTGEPTSQVPRILPKTYAEAMEYLEGKKRQENGAYHRQLVA</sequence>
<dbReference type="SUPFAM" id="SSF54637">
    <property type="entry name" value="Thioesterase/thiol ester dehydrase-isomerase"/>
    <property type="match status" value="2"/>
</dbReference>
<evidence type="ECO:0000256" key="4">
    <source>
        <dbReference type="ARBA" id="ARBA00022946"/>
    </source>
</evidence>
<keyword evidence="4" id="KW-0809">Transit peptide</keyword>
<evidence type="ECO:0000256" key="3">
    <source>
        <dbReference type="ARBA" id="ARBA00022801"/>
    </source>
</evidence>
<comment type="caution">
    <text evidence="6">The sequence shown here is derived from an EMBL/GenBank/DDBJ whole genome shotgun (WGS) entry which is preliminary data.</text>
</comment>
<reference evidence="6 7" key="1">
    <citation type="submission" date="2023-04" db="EMBL/GenBank/DDBJ databases">
        <title>Genome of Basidiobolus ranarum AG-B5.</title>
        <authorList>
            <person name="Stajich J.E."/>
            <person name="Carter-House D."/>
            <person name="Gryganskyi A."/>
        </authorList>
    </citation>
    <scope>NUCLEOTIDE SEQUENCE [LARGE SCALE GENOMIC DNA]</scope>
    <source>
        <strain evidence="6 7">AG-B5</strain>
    </source>
</reference>
<organism evidence="6 7">
    <name type="scientific">Basidiobolus ranarum</name>
    <dbReference type="NCBI Taxonomy" id="34480"/>
    <lineage>
        <taxon>Eukaryota</taxon>
        <taxon>Fungi</taxon>
        <taxon>Fungi incertae sedis</taxon>
        <taxon>Zoopagomycota</taxon>
        <taxon>Entomophthoromycotina</taxon>
        <taxon>Basidiobolomycetes</taxon>
        <taxon>Basidiobolales</taxon>
        <taxon>Basidiobolaceae</taxon>
        <taxon>Basidiobolus</taxon>
    </lineage>
</organism>
<keyword evidence="2" id="KW-0677">Repeat</keyword>
<comment type="similarity">
    <text evidence="1">Belongs to the acyl coenzyme A hydrolase family.</text>
</comment>
<evidence type="ECO:0000256" key="2">
    <source>
        <dbReference type="ARBA" id="ARBA00022737"/>
    </source>
</evidence>
<dbReference type="CDD" id="cd03442">
    <property type="entry name" value="BFIT_BACH"/>
    <property type="match status" value="2"/>
</dbReference>
<dbReference type="Gene3D" id="3.10.129.10">
    <property type="entry name" value="Hotdog Thioesterase"/>
    <property type="match status" value="2"/>
</dbReference>
<dbReference type="Proteomes" id="UP001479436">
    <property type="component" value="Unassembled WGS sequence"/>
</dbReference>
<keyword evidence="3" id="KW-0378">Hydrolase</keyword>
<dbReference type="EMBL" id="JASJQH010000356">
    <property type="protein sequence ID" value="KAK9764855.1"/>
    <property type="molecule type" value="Genomic_DNA"/>
</dbReference>
<dbReference type="InterPro" id="IPR033120">
    <property type="entry name" value="HOTDOG_ACOT"/>
</dbReference>
<dbReference type="PANTHER" id="PTHR12655">
    <property type="entry name" value="ACYL-COA THIOESTERASE"/>
    <property type="match status" value="1"/>
</dbReference>
<proteinExistence type="inferred from homology"/>
<evidence type="ECO:0000313" key="7">
    <source>
        <dbReference type="Proteomes" id="UP001479436"/>
    </source>
</evidence>
<gene>
    <name evidence="6" type="ORF">K7432_007309</name>
</gene>
<feature type="domain" description="HotDog ACOT-type" evidence="5">
    <location>
        <begin position="105"/>
        <end position="230"/>
    </location>
</feature>
<evidence type="ECO:0000259" key="5">
    <source>
        <dbReference type="PROSITE" id="PS51770"/>
    </source>
</evidence>
<accession>A0ABR2WTM2</accession>
<evidence type="ECO:0000313" key="6">
    <source>
        <dbReference type="EMBL" id="KAK9764855.1"/>
    </source>
</evidence>